<organism evidence="1 2">
    <name type="scientific">Ameca splendens</name>
    <dbReference type="NCBI Taxonomy" id="208324"/>
    <lineage>
        <taxon>Eukaryota</taxon>
        <taxon>Metazoa</taxon>
        <taxon>Chordata</taxon>
        <taxon>Craniata</taxon>
        <taxon>Vertebrata</taxon>
        <taxon>Euteleostomi</taxon>
        <taxon>Actinopterygii</taxon>
        <taxon>Neopterygii</taxon>
        <taxon>Teleostei</taxon>
        <taxon>Neoteleostei</taxon>
        <taxon>Acanthomorphata</taxon>
        <taxon>Ovalentaria</taxon>
        <taxon>Atherinomorphae</taxon>
        <taxon>Cyprinodontiformes</taxon>
        <taxon>Goodeidae</taxon>
        <taxon>Ameca</taxon>
    </lineage>
</organism>
<protein>
    <submittedName>
        <fullName evidence="1">Uncharacterized protein</fullName>
    </submittedName>
</protein>
<reference evidence="1 2" key="1">
    <citation type="submission" date="2021-06" db="EMBL/GenBank/DDBJ databases">
        <authorList>
            <person name="Palmer J.M."/>
        </authorList>
    </citation>
    <scope>NUCLEOTIDE SEQUENCE [LARGE SCALE GENOMIC DNA]</scope>
    <source>
        <strain evidence="1 2">AS_MEX2019</strain>
        <tissue evidence="1">Muscle</tissue>
    </source>
</reference>
<proteinExistence type="predicted"/>
<keyword evidence="2" id="KW-1185">Reference proteome</keyword>
<dbReference type="Proteomes" id="UP001469553">
    <property type="component" value="Unassembled WGS sequence"/>
</dbReference>
<name>A0ABV0ZL53_9TELE</name>
<accession>A0ABV0ZL53</accession>
<gene>
    <name evidence="1" type="ORF">AMECASPLE_013396</name>
</gene>
<dbReference type="EMBL" id="JAHRIP010066706">
    <property type="protein sequence ID" value="MEQ2306959.1"/>
    <property type="molecule type" value="Genomic_DNA"/>
</dbReference>
<evidence type="ECO:0000313" key="1">
    <source>
        <dbReference type="EMBL" id="MEQ2306959.1"/>
    </source>
</evidence>
<evidence type="ECO:0000313" key="2">
    <source>
        <dbReference type="Proteomes" id="UP001469553"/>
    </source>
</evidence>
<comment type="caution">
    <text evidence="1">The sequence shown here is derived from an EMBL/GenBank/DDBJ whole genome shotgun (WGS) entry which is preliminary data.</text>
</comment>
<sequence length="133" mass="14711">MTHQLKKRQNEVIRESREVGTRDSRQAGLSILNLSSIQRFGFTGAHSFQTQEKNAKCGLKSETKLVFKFTPAASNSATPLQMPTALFKYNLNTKCTGACILCRSLIVHVLVETIHSHFTSRVTAKTLLSSPAC</sequence>